<comment type="caution">
    <text evidence="9">Lacks conserved residue(s) required for the propagation of feature annotation.</text>
</comment>
<evidence type="ECO:0000256" key="8">
    <source>
        <dbReference type="ARBA" id="ARBA00023014"/>
    </source>
</evidence>
<keyword evidence="8 9" id="KW-0411">Iron-sulfur</keyword>
<dbReference type="InterPro" id="IPR004453">
    <property type="entry name" value="QueG"/>
</dbReference>
<sequence length="374" mass="42390">MPDNPSHTLATLAQKIKDWANELGFQQCGITDCDLSAERAHYEQWIEAGYHGEMGYLNNHLDKRFSADSLLPGTQRIICVRMDYLPPDTDALEVLDDGKHAYVSRYTLGRDYHKLIRKRLTQLGKKIDEAVGETVFRAFVDSAPLLERPLAEKAGIGWRGKHTLILNREAGSMFFLGELLIDLPLPIDEPTTEEHCGKCTACIDVCPTQAFPQPHLLDARKCISYLTIELSGSIPEALRPKMGNRIFGCDDCQLICPWNKFADFTREQDFHPRQKLDKHELIELFNWDEATFLKKTEGSAIRRTGHIGWLRNIAVALGNSDGGEAVINALNAKLTHESEIVQEHSLWALNRLAKSEEKGMLPIHTHPRREKIKF</sequence>
<dbReference type="Gene3D" id="3.30.70.20">
    <property type="match status" value="1"/>
</dbReference>
<feature type="binding site" evidence="9">
    <location>
        <position position="141"/>
    </location>
    <ligand>
        <name>cob(II)alamin</name>
        <dbReference type="ChEBI" id="CHEBI:16304"/>
    </ligand>
</feature>
<dbReference type="EC" id="1.17.99.6" evidence="9"/>
<keyword evidence="3 9" id="KW-0819">tRNA processing</keyword>
<feature type="binding site" evidence="9">
    <location>
        <position position="64"/>
    </location>
    <ligand>
        <name>cob(II)alamin</name>
        <dbReference type="ChEBI" id="CHEBI:16304"/>
    </ligand>
</feature>
<feature type="active site" description="Proton donor" evidence="9">
    <location>
        <position position="141"/>
    </location>
</feature>
<feature type="binding site" evidence="9">
    <location>
        <position position="196"/>
    </location>
    <ligand>
        <name>[4Fe-4S] cluster</name>
        <dbReference type="ChEBI" id="CHEBI:49883"/>
        <label>1</label>
    </ligand>
</feature>
<dbReference type="InterPro" id="IPR017900">
    <property type="entry name" value="4Fe4S_Fe_S_CS"/>
</dbReference>
<keyword evidence="5 9" id="KW-0671">Queuosine biosynthesis</keyword>
<comment type="catalytic activity">
    <reaction evidence="9">
        <text>epoxyqueuosine(34) in tRNA + AH2 = queuosine(34) in tRNA + A + H2O</text>
        <dbReference type="Rhea" id="RHEA:32159"/>
        <dbReference type="Rhea" id="RHEA-COMP:18571"/>
        <dbReference type="Rhea" id="RHEA-COMP:18582"/>
        <dbReference type="ChEBI" id="CHEBI:13193"/>
        <dbReference type="ChEBI" id="CHEBI:15377"/>
        <dbReference type="ChEBI" id="CHEBI:17499"/>
        <dbReference type="ChEBI" id="CHEBI:194431"/>
        <dbReference type="ChEBI" id="CHEBI:194443"/>
        <dbReference type="EC" id="1.17.99.6"/>
    </reaction>
</comment>
<feature type="binding site" evidence="9">
    <location>
        <position position="199"/>
    </location>
    <ligand>
        <name>[4Fe-4S] cluster</name>
        <dbReference type="ChEBI" id="CHEBI:49883"/>
        <label>1</label>
    </ligand>
</feature>
<evidence type="ECO:0000259" key="10">
    <source>
        <dbReference type="PROSITE" id="PS51379"/>
    </source>
</evidence>
<feature type="binding site" evidence="9">
    <location>
        <begin position="249"/>
        <end position="250"/>
    </location>
    <ligand>
        <name>cob(II)alamin</name>
        <dbReference type="ChEBI" id="CHEBI:16304"/>
    </ligand>
</feature>
<feature type="binding site" evidence="9">
    <location>
        <position position="202"/>
    </location>
    <ligand>
        <name>[4Fe-4S] cluster</name>
        <dbReference type="ChEBI" id="CHEBI:49883"/>
        <label>1</label>
    </ligand>
</feature>
<dbReference type="Proteomes" id="UP001449225">
    <property type="component" value="Unassembled WGS sequence"/>
</dbReference>
<dbReference type="PROSITE" id="PS00198">
    <property type="entry name" value="4FE4S_FER_1"/>
    <property type="match status" value="1"/>
</dbReference>
<feature type="binding site" evidence="9">
    <location>
        <position position="224"/>
    </location>
    <ligand>
        <name>cob(II)alamin</name>
        <dbReference type="ChEBI" id="CHEBI:16304"/>
    </ligand>
</feature>
<dbReference type="Pfam" id="PF13484">
    <property type="entry name" value="Fer4_16"/>
    <property type="match status" value="1"/>
</dbReference>
<name>A0ABU9TV90_9GAMM</name>
<dbReference type="PANTHER" id="PTHR30002:SF4">
    <property type="entry name" value="EPOXYQUEUOSINE REDUCTASE"/>
    <property type="match status" value="1"/>
</dbReference>
<reference evidence="11 12" key="1">
    <citation type="submission" date="2024-03" db="EMBL/GenBank/DDBJ databases">
        <title>Community enrichment and isolation of bacterial strains for fucoidan degradation.</title>
        <authorList>
            <person name="Sichert A."/>
        </authorList>
    </citation>
    <scope>NUCLEOTIDE SEQUENCE [LARGE SCALE GENOMIC DNA]</scope>
    <source>
        <strain evidence="11 12">AS76</strain>
    </source>
</reference>
<dbReference type="RefSeq" id="WP_067986788.1">
    <property type="nucleotide sequence ID" value="NZ_JBBMRA010000014.1"/>
</dbReference>
<comment type="cofactor">
    <cofactor evidence="9">
        <name>cob(II)alamin</name>
        <dbReference type="ChEBI" id="CHEBI:16304"/>
    </cofactor>
</comment>
<proteinExistence type="inferred from homology"/>
<evidence type="ECO:0000256" key="5">
    <source>
        <dbReference type="ARBA" id="ARBA00022785"/>
    </source>
</evidence>
<feature type="binding site" evidence="9">
    <location>
        <position position="222"/>
    </location>
    <ligand>
        <name>[4Fe-4S] cluster</name>
        <dbReference type="ChEBI" id="CHEBI:49883"/>
        <label>2</label>
    </ligand>
</feature>
<keyword evidence="7 9" id="KW-0408">Iron</keyword>
<comment type="pathway">
    <text evidence="9">tRNA modification; tRNA-queuosine biosynthesis.</text>
</comment>
<comment type="subunit">
    <text evidence="9">Monomer.</text>
</comment>
<comment type="similarity">
    <text evidence="9">Belongs to the QueG family.</text>
</comment>
<keyword evidence="2 9" id="KW-0963">Cytoplasm</keyword>
<evidence type="ECO:0000256" key="2">
    <source>
        <dbReference type="ARBA" id="ARBA00022490"/>
    </source>
</evidence>
<feature type="binding site" evidence="9">
    <location>
        <position position="252"/>
    </location>
    <ligand>
        <name>[4Fe-4S] cluster</name>
        <dbReference type="ChEBI" id="CHEBI:49883"/>
        <label>2</label>
    </ligand>
</feature>
<evidence type="ECO:0000256" key="4">
    <source>
        <dbReference type="ARBA" id="ARBA00022723"/>
    </source>
</evidence>
<comment type="function">
    <text evidence="9">Catalyzes the conversion of epoxyqueuosine (oQ) to queuosine (Q), which is a hypermodified base found in the wobble positions of tRNA(Asp), tRNA(Asn), tRNA(His) and tRNA(Tyr).</text>
</comment>
<feature type="binding site" evidence="9">
    <location>
        <position position="249"/>
    </location>
    <ligand>
        <name>[4Fe-4S] cluster</name>
        <dbReference type="ChEBI" id="CHEBI:49883"/>
        <label>2</label>
    </ligand>
</feature>
<gene>
    <name evidence="9 11" type="primary">queG</name>
    <name evidence="11" type="ORF">WNY58_13590</name>
</gene>
<dbReference type="PROSITE" id="PS51379">
    <property type="entry name" value="4FE4S_FER_2"/>
    <property type="match status" value="1"/>
</dbReference>
<dbReference type="GO" id="GO:0052693">
    <property type="term" value="F:epoxyqueuosine reductase activity"/>
    <property type="evidence" value="ECO:0007669"/>
    <property type="project" value="UniProtKB-EC"/>
</dbReference>
<dbReference type="HAMAP" id="MF_00916">
    <property type="entry name" value="QueG"/>
    <property type="match status" value="1"/>
</dbReference>
<comment type="cofactor">
    <cofactor evidence="9">
        <name>[4Fe-4S] cluster</name>
        <dbReference type="ChEBI" id="CHEBI:49883"/>
    </cofactor>
    <text evidence="9">Binds 2 [4Fe-4S] clusters per monomer.</text>
</comment>
<feature type="binding site" evidence="9">
    <location>
        <position position="176"/>
    </location>
    <ligand>
        <name>cob(II)alamin</name>
        <dbReference type="ChEBI" id="CHEBI:16304"/>
    </ligand>
</feature>
<feature type="binding site" evidence="9">
    <location>
        <position position="206"/>
    </location>
    <ligand>
        <name>[4Fe-4S] cluster</name>
        <dbReference type="ChEBI" id="CHEBI:49883"/>
        <label>2</label>
    </ligand>
</feature>
<feature type="binding site" evidence="9">
    <location>
        <position position="165"/>
    </location>
    <ligand>
        <name>cob(II)alamin</name>
        <dbReference type="ChEBI" id="CHEBI:16304"/>
    </ligand>
</feature>
<dbReference type="InterPro" id="IPR017896">
    <property type="entry name" value="4Fe4S_Fe-S-bd"/>
</dbReference>
<evidence type="ECO:0000256" key="3">
    <source>
        <dbReference type="ARBA" id="ARBA00022694"/>
    </source>
</evidence>
<dbReference type="SUPFAM" id="SSF54862">
    <property type="entry name" value="4Fe-4S ferredoxins"/>
    <property type="match status" value="1"/>
</dbReference>
<keyword evidence="1 9" id="KW-0004">4Fe-4S</keyword>
<comment type="caution">
    <text evidence="11">The sequence shown here is derived from an EMBL/GenBank/DDBJ whole genome shotgun (WGS) entry which is preliminary data.</text>
</comment>
<evidence type="ECO:0000256" key="6">
    <source>
        <dbReference type="ARBA" id="ARBA00023002"/>
    </source>
</evidence>
<evidence type="ECO:0000256" key="9">
    <source>
        <dbReference type="HAMAP-Rule" id="MF_00916"/>
    </source>
</evidence>
<keyword evidence="4 9" id="KW-0479">Metal-binding</keyword>
<dbReference type="NCBIfam" id="TIGR00276">
    <property type="entry name" value="tRNA epoxyqueuosine(34) reductase QueG"/>
    <property type="match status" value="1"/>
</dbReference>
<comment type="subcellular location">
    <subcellularLocation>
        <location evidence="9">Cytoplasm</location>
    </subcellularLocation>
</comment>
<keyword evidence="6 9" id="KW-0560">Oxidoreductase</keyword>
<accession>A0ABU9TV90</accession>
<evidence type="ECO:0000313" key="12">
    <source>
        <dbReference type="Proteomes" id="UP001449225"/>
    </source>
</evidence>
<keyword evidence="12" id="KW-1185">Reference proteome</keyword>
<dbReference type="Pfam" id="PF08331">
    <property type="entry name" value="QueG_DUF1730"/>
    <property type="match status" value="1"/>
</dbReference>
<dbReference type="InterPro" id="IPR013542">
    <property type="entry name" value="QueG_DUF1730"/>
</dbReference>
<feature type="domain" description="4Fe-4S ferredoxin-type" evidence="10">
    <location>
        <begin position="183"/>
        <end position="216"/>
    </location>
</feature>
<evidence type="ECO:0000256" key="1">
    <source>
        <dbReference type="ARBA" id="ARBA00022485"/>
    </source>
</evidence>
<keyword evidence="9" id="KW-0170">Cobalt</keyword>
<organism evidence="11 12">
    <name type="scientific">Neptuniibacter pectenicola</name>
    <dbReference type="NCBI Taxonomy" id="1806669"/>
    <lineage>
        <taxon>Bacteria</taxon>
        <taxon>Pseudomonadati</taxon>
        <taxon>Pseudomonadota</taxon>
        <taxon>Gammaproteobacteria</taxon>
        <taxon>Oceanospirillales</taxon>
        <taxon>Oceanospirillaceae</taxon>
        <taxon>Neptuniibacter</taxon>
    </lineage>
</organism>
<dbReference type="PANTHER" id="PTHR30002">
    <property type="entry name" value="EPOXYQUEUOSINE REDUCTASE"/>
    <property type="match status" value="1"/>
</dbReference>
<dbReference type="EMBL" id="JBBMRA010000014">
    <property type="protein sequence ID" value="MEM5537423.1"/>
    <property type="molecule type" value="Genomic_DNA"/>
</dbReference>
<feature type="binding site" evidence="9">
    <location>
        <position position="256"/>
    </location>
    <ligand>
        <name>[4Fe-4S] cluster</name>
        <dbReference type="ChEBI" id="CHEBI:49883"/>
        <label>1</label>
    </ligand>
</feature>
<keyword evidence="9" id="KW-0846">Cobalamin</keyword>
<evidence type="ECO:0000313" key="11">
    <source>
        <dbReference type="EMBL" id="MEM5537423.1"/>
    </source>
</evidence>
<protein>
    <recommendedName>
        <fullName evidence="9">Epoxyqueuosine reductase</fullName>
        <ecNumber evidence="9">1.17.99.6</ecNumber>
    </recommendedName>
    <alternativeName>
        <fullName evidence="9">Queuosine biosynthesis protein QueG</fullName>
    </alternativeName>
</protein>
<evidence type="ECO:0000256" key="7">
    <source>
        <dbReference type="ARBA" id="ARBA00023004"/>
    </source>
</evidence>